<keyword evidence="1" id="KW-0732">Signal</keyword>
<organism evidence="2 3">
    <name type="scientific">Hallella faecis</name>
    <dbReference type="NCBI Taxonomy" id="2841596"/>
    <lineage>
        <taxon>Bacteria</taxon>
        <taxon>Pseudomonadati</taxon>
        <taxon>Bacteroidota</taxon>
        <taxon>Bacteroidia</taxon>
        <taxon>Bacteroidales</taxon>
        <taxon>Prevotellaceae</taxon>
        <taxon>Hallella</taxon>
    </lineage>
</organism>
<evidence type="ECO:0000313" key="3">
    <source>
        <dbReference type="Proteomes" id="UP001487296"/>
    </source>
</evidence>
<reference evidence="2 3" key="1">
    <citation type="submission" date="2024-04" db="EMBL/GenBank/DDBJ databases">
        <title>Human intestinal bacterial collection.</title>
        <authorList>
            <person name="Pauvert C."/>
            <person name="Hitch T.C.A."/>
            <person name="Clavel T."/>
        </authorList>
    </citation>
    <scope>NUCLEOTIDE SEQUENCE [LARGE SCALE GENOMIC DNA]</scope>
    <source>
        <strain evidence="2 3">CLA-AA-H145</strain>
    </source>
</reference>
<evidence type="ECO:0008006" key="4">
    <source>
        <dbReference type="Google" id="ProtNLM"/>
    </source>
</evidence>
<dbReference type="RefSeq" id="WP_215759507.1">
    <property type="nucleotide sequence ID" value="NZ_JAHKBE010000013.1"/>
</dbReference>
<feature type="chain" id="PRO_5047536514" description="Outer membrane protein beta-barrel domain-containing protein" evidence="1">
    <location>
        <begin position="19"/>
        <end position="914"/>
    </location>
</feature>
<proteinExistence type="predicted"/>
<dbReference type="SUPFAM" id="SSF56935">
    <property type="entry name" value="Porins"/>
    <property type="match status" value="1"/>
</dbReference>
<evidence type="ECO:0000256" key="1">
    <source>
        <dbReference type="SAM" id="SignalP"/>
    </source>
</evidence>
<keyword evidence="3" id="KW-1185">Reference proteome</keyword>
<accession>A0ABV1FPW6</accession>
<comment type="caution">
    <text evidence="2">The sequence shown here is derived from an EMBL/GenBank/DDBJ whole genome shotgun (WGS) entry which is preliminary data.</text>
</comment>
<protein>
    <recommendedName>
        <fullName evidence="4">Outer membrane protein beta-barrel domain-containing protein</fullName>
    </recommendedName>
</protein>
<dbReference type="EMBL" id="JBBNFP010000012">
    <property type="protein sequence ID" value="MEQ2486394.1"/>
    <property type="molecule type" value="Genomic_DNA"/>
</dbReference>
<gene>
    <name evidence="2" type="ORF">AAAT34_04900</name>
</gene>
<dbReference type="Proteomes" id="UP001487296">
    <property type="component" value="Unassembled WGS sequence"/>
</dbReference>
<feature type="signal peptide" evidence="1">
    <location>
        <begin position="1"/>
        <end position="18"/>
    </location>
</feature>
<sequence>MKRFILLLCMMFSLSLMARDIMINVKGRTLDNLTGENIGDVTLVLMNADNIPIDTMVSIGPPNHPILVGMFAFKVGKVGKYIIHASAVGYKDAYVNFRVRSRREWLVRVGDIRMVKAVKELPELLVKATKIKMIYSGDTIVYIADAFKMADGSMLDELIRRLPGATLSADGRIYVNGHYVENLLVNGKDFFGGNAQVALENLPAYTVGKIKVYSRYGKGMPVSESDMKDQPYTMDVRLKKEYSHGLMVNAEVGAGTDNRYRLRGFGMDMKESSRVIAYGNANNVSESQTASTLGRWKPEDAGNGVSHIKSAGVDISHDFDPGAFAAFSTVYEHKNNIRGTESNQQTYFPGGDEMKRACDNSRVTSDKIHLKGNMYIQRNEYFVINDAQLSFKALRQNRSLQERRFANGATLNTLSDETNIKNRQWSFKMTSTNGISLVADLLRLNASLAYNNYDGKHFSLYNLRYSEPSASTDRRHTYLKAGNHDFNFRFKTSYDYRGFGKILAPFYEVVYERRHNDNMFYRLDQLQHDTVCISWLPSTADALRRVLDANNSYVYREHQWQHQVGVYYSQTFQNGELTVTLPLRHIRTNLSAWRTTDQTVAKRRTLFEPAATFRWKANRHHVDISSKYYTRLADLTQMIDYHDDSNPLYAINGNKHLKDTRILEVGANYTHDLKAQQRLGVAVQWSRRYNDVAMMTTFDRNTGRTTATPQNVNGNWTIASNIHFTTPVLKKQKMLLSFALQPSYQNSVDLASEMGQAHPASIVRSLGADGQCKADWNPSEHAQLSLLANARYRHITGDRPDFATINAADFDYGFSAIVDLPLSLQLSTSLVAYAHRGYEAPEMNTTQCIWNVELSRKLCRGQLLLAIKAFDILGQLKNQSFHVDAQGRTETWHNAIPRYAMISLAWRFNANPKR</sequence>
<evidence type="ECO:0000313" key="2">
    <source>
        <dbReference type="EMBL" id="MEQ2486394.1"/>
    </source>
</evidence>
<name>A0ABV1FPW6_9BACT</name>